<evidence type="ECO:0000256" key="2">
    <source>
        <dbReference type="ARBA" id="ARBA00022487"/>
    </source>
</evidence>
<dbReference type="InterPro" id="IPR029058">
    <property type="entry name" value="AB_hydrolase_fold"/>
</dbReference>
<evidence type="ECO:0000313" key="8">
    <source>
        <dbReference type="Proteomes" id="UP000759131"/>
    </source>
</evidence>
<organism evidence="7">
    <name type="scientific">Medioppia subpectinata</name>
    <dbReference type="NCBI Taxonomy" id="1979941"/>
    <lineage>
        <taxon>Eukaryota</taxon>
        <taxon>Metazoa</taxon>
        <taxon>Ecdysozoa</taxon>
        <taxon>Arthropoda</taxon>
        <taxon>Chelicerata</taxon>
        <taxon>Arachnida</taxon>
        <taxon>Acari</taxon>
        <taxon>Acariformes</taxon>
        <taxon>Sarcoptiformes</taxon>
        <taxon>Oribatida</taxon>
        <taxon>Brachypylina</taxon>
        <taxon>Oppioidea</taxon>
        <taxon>Oppiidae</taxon>
        <taxon>Medioppia</taxon>
    </lineage>
</organism>
<evidence type="ECO:0000256" key="3">
    <source>
        <dbReference type="ARBA" id="ARBA00022801"/>
    </source>
</evidence>
<reference evidence="7" key="1">
    <citation type="submission" date="2020-11" db="EMBL/GenBank/DDBJ databases">
        <authorList>
            <person name="Tran Van P."/>
        </authorList>
    </citation>
    <scope>NUCLEOTIDE SEQUENCE</scope>
</reference>
<dbReference type="InterPro" id="IPR002018">
    <property type="entry name" value="CarbesteraseB"/>
</dbReference>
<sequence>NTTLYQFQGIPYAEPPIGALRFAKPKPIQEPRDDILDATKPGNSCLQKELPNAPEVQNQSEDSLVLNIWTPTLPTDNTTNQSLKPVMFWIYGGGLSVGTINMFNGGPLAAHDVVFVAPNYRLGYFGFLYGDREDAPGNVGFYDQLLALKWVRENIHQFGGDRDQITIFGMSAGSLSVSAHILSPLSKGLFKRAIMQGGAHMYNKDRDLLSKAEAIASGKRLAKELGCSEDMDWIQFLRTVDAKDLVEKTRSLSYPVLDTEFLPLSARKAFQEKQFNSDIDLMAGISSNEGSILSEVYVMPNKKVFTLNDFEAGVKASDNLYHNIDVQKVIDYYVKGVDTSSTPALKRAFYEFVGDLWIKYPTYEFARQMATTVGNRHNIYFYELSYQSPFYAKILECNDEDMAVGHGMEMPFVFGQPFLGQTIKYFDTTDRKFSRAVMRMWTNFAKYGKPNDKWPQLLSDPNVPKVKDLNPDPNRPPLHDPKMTTTADVKTTSGRVRGRVVVALNTTLYQFQGIPYAEPPIGALRFAKPKPIQQPRDDIIDATKPGNSCFQIGLPNFPEVLNQSEDCLVLNIWTPTLPTDNISNKSLKPVMFWIHGGGFSIGSIDLYNGGPLATHDVVFVAPNYRLGYFGFLYGDREDAPGNVGFYDQLLALKWVRENIHLFGGDRDQITIFGQSSGSCSVSAHILSPLSKGLFKRAIMQSGAHMYNKDRDLLTNAEALAEGKRIAKELGCSEDMDWIQFLRTVEAKELVKKSKALTYPVLGTEFLPLSAQKAFQQNHLYSGFSFIFNNLFYFKLILIYLCKNNCLVFTLNDFETGVKASDDIYHSINIQKVMDYYLKGVDTSSTPALKRAFYEYFGDLVIKYPTYLFARQMATSVGNRHNIYFYELSYQSPFYARILGCDDKESAVGHGMDIPFVLGQPFIGKSIKYFDKTDRQFSRQVMRMWTDFAKYGNSINIQKVMDYYLKGVDTSSTPALKRAFYEYFGDLVIKYPTYLFARQMATTVGNRHNIYFYELSYQSPFYAKILGCDDKESAVGHGMDIPFVFGQPFIGKTIKYFDKTDRQFSRQVMRMWTDFAKYGKPDDKWPQLLSDPNVPKVKDLNPDPKRPPLHDPYGQRYTHLWETYFYK</sequence>
<dbReference type="PANTHER" id="PTHR43918:SF4">
    <property type="entry name" value="CARBOXYLIC ESTER HYDROLASE"/>
    <property type="match status" value="1"/>
</dbReference>
<dbReference type="GO" id="GO:0003990">
    <property type="term" value="F:acetylcholinesterase activity"/>
    <property type="evidence" value="ECO:0007669"/>
    <property type="project" value="TreeGrafter"/>
</dbReference>
<evidence type="ECO:0000313" key="7">
    <source>
        <dbReference type="EMBL" id="CAD7629080.1"/>
    </source>
</evidence>
<gene>
    <name evidence="7" type="ORF">OSB1V03_LOCUS9497</name>
</gene>
<accession>A0A7R9KU46</accession>
<dbReference type="GO" id="GO:0019695">
    <property type="term" value="P:choline metabolic process"/>
    <property type="evidence" value="ECO:0007669"/>
    <property type="project" value="TreeGrafter"/>
</dbReference>
<dbReference type="AlphaFoldDB" id="A0A7R9KU46"/>
<feature type="domain" description="Carboxylesterase type B" evidence="6">
    <location>
        <begin position="957"/>
        <end position="1103"/>
    </location>
</feature>
<feature type="non-terminal residue" evidence="7">
    <location>
        <position position="1126"/>
    </location>
</feature>
<dbReference type="Pfam" id="PF00135">
    <property type="entry name" value="COesterase"/>
    <property type="match status" value="3"/>
</dbReference>
<dbReference type="PROSITE" id="PS00122">
    <property type="entry name" value="CARBOXYLESTERASE_B_1"/>
    <property type="match status" value="2"/>
</dbReference>
<feature type="domain" description="Carboxylesterase type B" evidence="6">
    <location>
        <begin position="3"/>
        <end position="473"/>
    </location>
</feature>
<dbReference type="GO" id="GO:0005886">
    <property type="term" value="C:plasma membrane"/>
    <property type="evidence" value="ECO:0007669"/>
    <property type="project" value="TreeGrafter"/>
</dbReference>
<proteinExistence type="inferred from homology"/>
<dbReference type="GO" id="GO:0006581">
    <property type="term" value="P:acetylcholine catabolic process"/>
    <property type="evidence" value="ECO:0007669"/>
    <property type="project" value="TreeGrafter"/>
</dbReference>
<dbReference type="PANTHER" id="PTHR43918">
    <property type="entry name" value="ACETYLCHOLINESTERASE"/>
    <property type="match status" value="1"/>
</dbReference>
<keyword evidence="2" id="KW-0719">Serine esterase</keyword>
<name>A0A7R9KU46_9ACAR</name>
<dbReference type="EMBL" id="OC861002">
    <property type="protein sequence ID" value="CAD7629080.1"/>
    <property type="molecule type" value="Genomic_DNA"/>
</dbReference>
<dbReference type="GO" id="GO:0005615">
    <property type="term" value="C:extracellular space"/>
    <property type="evidence" value="ECO:0007669"/>
    <property type="project" value="TreeGrafter"/>
</dbReference>
<protein>
    <recommendedName>
        <fullName evidence="6">Carboxylesterase type B domain-containing protein</fullName>
    </recommendedName>
</protein>
<feature type="non-terminal residue" evidence="7">
    <location>
        <position position="1"/>
    </location>
</feature>
<comment type="similarity">
    <text evidence="1">Belongs to the type-B carboxylesterase/lipase family.</text>
</comment>
<evidence type="ECO:0000256" key="5">
    <source>
        <dbReference type="SAM" id="MobiDB-lite"/>
    </source>
</evidence>
<dbReference type="SUPFAM" id="SSF53474">
    <property type="entry name" value="alpha/beta-Hydrolases"/>
    <property type="match status" value="3"/>
</dbReference>
<dbReference type="OrthoDB" id="19653at2759"/>
<feature type="domain" description="Carboxylesterase type B" evidence="6">
    <location>
        <begin position="488"/>
        <end position="953"/>
    </location>
</feature>
<dbReference type="EMBL" id="CAJPIZ010006427">
    <property type="protein sequence ID" value="CAG2109510.1"/>
    <property type="molecule type" value="Genomic_DNA"/>
</dbReference>
<evidence type="ECO:0000256" key="4">
    <source>
        <dbReference type="ARBA" id="ARBA00023180"/>
    </source>
</evidence>
<keyword evidence="3" id="KW-0378">Hydrolase</keyword>
<feature type="region of interest" description="Disordered" evidence="5">
    <location>
        <begin position="455"/>
        <end position="491"/>
    </location>
</feature>
<dbReference type="Gene3D" id="3.40.50.1820">
    <property type="entry name" value="alpha/beta hydrolase"/>
    <property type="match status" value="3"/>
</dbReference>
<dbReference type="InterPro" id="IPR019826">
    <property type="entry name" value="Carboxylesterase_B_AS"/>
</dbReference>
<evidence type="ECO:0000256" key="1">
    <source>
        <dbReference type="ARBA" id="ARBA00005964"/>
    </source>
</evidence>
<evidence type="ECO:0000259" key="6">
    <source>
        <dbReference type="Pfam" id="PF00135"/>
    </source>
</evidence>
<keyword evidence="4" id="KW-0325">Glycoprotein</keyword>
<keyword evidence="8" id="KW-1185">Reference proteome</keyword>
<dbReference type="Proteomes" id="UP000759131">
    <property type="component" value="Unassembled WGS sequence"/>
</dbReference>
<dbReference type="InterPro" id="IPR050654">
    <property type="entry name" value="AChE-related_enzymes"/>
</dbReference>